<sequence length="239" mass="28022">MARKANYSNTHKYDNRRSFDGRLIPAGKVLVPFRKELYEFLEEECVDTNFTTMHLGDFEYKIGFMAISEDQYASYMKDFWTDLNKDMEMHREGRCVVGMNPDGTKKLCPSTRRCTGCPNKGLLERYNPKRVEILSLDYEYDGETFEIEDTSQPSVEDQVLNEFCPEPTEKELQIQLLAHFDRENPRYARIIRLSLQGLSTDDICIEIGLKSSRGRQEINNAHDAVCEYLRLRHHKKNRK</sequence>
<accession>A0A9D1UAK3</accession>
<evidence type="ECO:0000313" key="1">
    <source>
        <dbReference type="EMBL" id="HIW80173.1"/>
    </source>
</evidence>
<name>A0A9D1UAK3_9FIRM</name>
<reference evidence="1" key="2">
    <citation type="submission" date="2021-04" db="EMBL/GenBank/DDBJ databases">
        <authorList>
            <person name="Gilroy R."/>
        </authorList>
    </citation>
    <scope>NUCLEOTIDE SEQUENCE</scope>
    <source>
        <strain evidence="1">CHK195-6426</strain>
    </source>
</reference>
<reference evidence="1" key="1">
    <citation type="journal article" date="2021" name="PeerJ">
        <title>Extensive microbial diversity within the chicken gut microbiome revealed by metagenomics and culture.</title>
        <authorList>
            <person name="Gilroy R."/>
            <person name="Ravi A."/>
            <person name="Getino M."/>
            <person name="Pursley I."/>
            <person name="Horton D.L."/>
            <person name="Alikhan N.F."/>
            <person name="Baker D."/>
            <person name="Gharbi K."/>
            <person name="Hall N."/>
            <person name="Watson M."/>
            <person name="Adriaenssens E.M."/>
            <person name="Foster-Nyarko E."/>
            <person name="Jarju S."/>
            <person name="Secka A."/>
            <person name="Antonio M."/>
            <person name="Oren A."/>
            <person name="Chaudhuri R.R."/>
            <person name="La Ragione R."/>
            <person name="Hildebrand F."/>
            <person name="Pallen M.J."/>
        </authorList>
    </citation>
    <scope>NUCLEOTIDE SEQUENCE</scope>
    <source>
        <strain evidence="1">CHK195-6426</strain>
    </source>
</reference>
<protein>
    <submittedName>
        <fullName evidence="1">Uncharacterized protein</fullName>
    </submittedName>
</protein>
<organism evidence="1 2">
    <name type="scientific">Candidatus Acetatifactor stercoripullorum</name>
    <dbReference type="NCBI Taxonomy" id="2838414"/>
    <lineage>
        <taxon>Bacteria</taxon>
        <taxon>Bacillati</taxon>
        <taxon>Bacillota</taxon>
        <taxon>Clostridia</taxon>
        <taxon>Lachnospirales</taxon>
        <taxon>Lachnospiraceae</taxon>
        <taxon>Acetatifactor</taxon>
    </lineage>
</organism>
<proteinExistence type="predicted"/>
<gene>
    <name evidence="1" type="ORF">H9742_01380</name>
</gene>
<dbReference type="Proteomes" id="UP000824265">
    <property type="component" value="Unassembled WGS sequence"/>
</dbReference>
<dbReference type="AlphaFoldDB" id="A0A9D1UAK3"/>
<evidence type="ECO:0000313" key="2">
    <source>
        <dbReference type="Proteomes" id="UP000824265"/>
    </source>
</evidence>
<comment type="caution">
    <text evidence="1">The sequence shown here is derived from an EMBL/GenBank/DDBJ whole genome shotgun (WGS) entry which is preliminary data.</text>
</comment>
<dbReference type="EMBL" id="DXGH01000007">
    <property type="protein sequence ID" value="HIW80173.1"/>
    <property type="molecule type" value="Genomic_DNA"/>
</dbReference>